<accession>A0AA90NLD3</accession>
<keyword evidence="3" id="KW-1185">Reference proteome</keyword>
<dbReference type="GO" id="GO:0006313">
    <property type="term" value="P:DNA transposition"/>
    <property type="evidence" value="ECO:0007669"/>
    <property type="project" value="InterPro"/>
</dbReference>
<organism evidence="2 3">
    <name type="scientific">Candidatus Endonucleibacter bathymodioli</name>
    <dbReference type="NCBI Taxonomy" id="539814"/>
    <lineage>
        <taxon>Bacteria</taxon>
        <taxon>Pseudomonadati</taxon>
        <taxon>Pseudomonadota</taxon>
        <taxon>Gammaproteobacteria</taxon>
        <taxon>Oceanospirillales</taxon>
        <taxon>Endozoicomonadaceae</taxon>
        <taxon>Candidatus Endonucleibacter</taxon>
    </lineage>
</organism>
<dbReference type="InterPro" id="IPR002559">
    <property type="entry name" value="Transposase_11"/>
</dbReference>
<dbReference type="GO" id="GO:0003677">
    <property type="term" value="F:DNA binding"/>
    <property type="evidence" value="ECO:0007669"/>
    <property type="project" value="InterPro"/>
</dbReference>
<dbReference type="GO" id="GO:0004803">
    <property type="term" value="F:transposase activity"/>
    <property type="evidence" value="ECO:0007669"/>
    <property type="project" value="InterPro"/>
</dbReference>
<dbReference type="PANTHER" id="PTHR35604:SF2">
    <property type="entry name" value="TRANSPOSASE INSH FOR INSERTION SEQUENCE ELEMENT IS5A-RELATED"/>
    <property type="match status" value="1"/>
</dbReference>
<dbReference type="PANTHER" id="PTHR35604">
    <property type="entry name" value="TRANSPOSASE INSH FOR INSERTION SEQUENCE ELEMENT IS5A-RELATED"/>
    <property type="match status" value="1"/>
</dbReference>
<dbReference type="EMBL" id="JASXSV010000010">
    <property type="protein sequence ID" value="MDP0589134.1"/>
    <property type="molecule type" value="Genomic_DNA"/>
</dbReference>
<sequence>MHHKFKFGFLSAGKKQTCLFRDSLSSSQRKRNRQQSKIRARVEHLFRILKCQFGYRKVRYRGLEKNRVQVMSLMAMANLYLQRNALTA</sequence>
<feature type="domain" description="Transposase IS4-like" evidence="1">
    <location>
        <begin position="24"/>
        <end position="79"/>
    </location>
</feature>
<reference evidence="2 3" key="1">
    <citation type="journal article" date="2023" name="bioRxiv">
        <title>An intranuclear bacterial parasite of deep-sea mussels expresses apoptosis inhibitors acquired from its host.</title>
        <authorList>
            <person name="Gonzalez Porras M.A."/>
            <person name="Assie A."/>
            <person name="Tietjen M."/>
            <person name="Violette M."/>
            <person name="Kleiner M."/>
            <person name="Gruber-Vodicka H."/>
            <person name="Dubilier N."/>
            <person name="Leisch N."/>
        </authorList>
    </citation>
    <scope>NUCLEOTIDE SEQUENCE [LARGE SCALE GENOMIC DNA]</scope>
    <source>
        <strain evidence="2">IAP13</strain>
    </source>
</reference>
<proteinExistence type="predicted"/>
<dbReference type="AlphaFoldDB" id="A0AA90NLD3"/>
<comment type="caution">
    <text evidence="2">The sequence shown here is derived from an EMBL/GenBank/DDBJ whole genome shotgun (WGS) entry which is preliminary data.</text>
</comment>
<evidence type="ECO:0000313" key="3">
    <source>
        <dbReference type="Proteomes" id="UP001178148"/>
    </source>
</evidence>
<name>A0AA90NLD3_9GAMM</name>
<dbReference type="Pfam" id="PF01609">
    <property type="entry name" value="DDE_Tnp_1"/>
    <property type="match status" value="1"/>
</dbReference>
<protein>
    <submittedName>
        <fullName evidence="2">Transposase</fullName>
    </submittedName>
</protein>
<evidence type="ECO:0000259" key="1">
    <source>
        <dbReference type="Pfam" id="PF01609"/>
    </source>
</evidence>
<gene>
    <name evidence="2" type="ORF">QS748_08035</name>
</gene>
<evidence type="ECO:0000313" key="2">
    <source>
        <dbReference type="EMBL" id="MDP0589134.1"/>
    </source>
</evidence>
<dbReference type="Proteomes" id="UP001178148">
    <property type="component" value="Unassembled WGS sequence"/>
</dbReference>